<dbReference type="InterPro" id="IPR048011">
    <property type="entry name" value="NTP-PPase_MazG-like_C"/>
</dbReference>
<dbReference type="PIRSF" id="PIRSF002845">
    <property type="entry name" value="Ttrprl_mtas_MazG"/>
    <property type="match status" value="1"/>
</dbReference>
<accession>A0A1M4W7W6</accession>
<dbReference type="OrthoDB" id="9808939at2"/>
<dbReference type="RefSeq" id="WP_072935215.1">
    <property type="nucleotide sequence ID" value="NZ_FQUG01000004.1"/>
</dbReference>
<feature type="domain" description="Tetrapyrrole methylase" evidence="1">
    <location>
        <begin position="4"/>
        <end position="206"/>
    </location>
</feature>
<dbReference type="GO" id="GO:0032259">
    <property type="term" value="P:methylation"/>
    <property type="evidence" value="ECO:0007669"/>
    <property type="project" value="UniProtKB-KW"/>
</dbReference>
<reference evidence="3 4" key="1">
    <citation type="submission" date="2016-11" db="EMBL/GenBank/DDBJ databases">
        <authorList>
            <person name="Jaros S."/>
            <person name="Januszkiewicz K."/>
            <person name="Wedrychowicz H."/>
        </authorList>
    </citation>
    <scope>NUCLEOTIDE SEQUENCE [LARGE SCALE GENOMIC DNA]</scope>
    <source>
        <strain evidence="3 4">DSM 10502</strain>
    </source>
</reference>
<dbReference type="PANTHER" id="PTHR30522:SF0">
    <property type="entry name" value="NUCLEOSIDE TRIPHOSPHATE PYROPHOSPHOHYDROLASE"/>
    <property type="match status" value="1"/>
</dbReference>
<dbReference type="InterPro" id="IPR035996">
    <property type="entry name" value="4pyrrol_Methylase_sf"/>
</dbReference>
<dbReference type="InterPro" id="IPR004518">
    <property type="entry name" value="MazG-like_dom"/>
</dbReference>
<proteinExistence type="predicted"/>
<dbReference type="FunFam" id="1.10.287.1080:FF:000001">
    <property type="entry name" value="Nucleoside triphosphate pyrophosphohydrolase"/>
    <property type="match status" value="1"/>
</dbReference>
<dbReference type="Gene3D" id="3.40.1010.10">
    <property type="entry name" value="Cobalt-precorrin-4 Transmethylase, Domain 1"/>
    <property type="match status" value="1"/>
</dbReference>
<dbReference type="InterPro" id="IPR024180">
    <property type="entry name" value="Tetrapyrrole_Mease/MazG_pred"/>
</dbReference>
<dbReference type="Gene3D" id="1.10.287.1080">
    <property type="entry name" value="MazG-like"/>
    <property type="match status" value="2"/>
</dbReference>
<dbReference type="CDD" id="cd11723">
    <property type="entry name" value="YabN_N_like"/>
    <property type="match status" value="1"/>
</dbReference>
<dbReference type="NCBIfam" id="TIGR00444">
    <property type="entry name" value="mazG"/>
    <property type="match status" value="1"/>
</dbReference>
<evidence type="ECO:0000259" key="1">
    <source>
        <dbReference type="Pfam" id="PF00590"/>
    </source>
</evidence>
<dbReference type="GO" id="GO:0046076">
    <property type="term" value="P:dTTP catabolic process"/>
    <property type="evidence" value="ECO:0007669"/>
    <property type="project" value="TreeGrafter"/>
</dbReference>
<dbReference type="InterPro" id="IPR011551">
    <property type="entry name" value="NTP_PyrPHydrolase_MazG"/>
</dbReference>
<dbReference type="InterPro" id="IPR014777">
    <property type="entry name" value="4pyrrole_Mease_sub1"/>
</dbReference>
<name>A0A1M4W7W6_9FIRM</name>
<keyword evidence="3" id="KW-0808">Transferase</keyword>
<dbReference type="FunFam" id="1.10.287.1080:FF:000003">
    <property type="entry name" value="Nucleoside triphosphate pyrophosphohydrolase"/>
    <property type="match status" value="1"/>
</dbReference>
<evidence type="ECO:0000313" key="4">
    <source>
        <dbReference type="Proteomes" id="UP000184404"/>
    </source>
</evidence>
<dbReference type="STRING" id="1123243.SAMN02745190_01134"/>
<dbReference type="EMBL" id="FQUG01000004">
    <property type="protein sequence ID" value="SHE77297.1"/>
    <property type="molecule type" value="Genomic_DNA"/>
</dbReference>
<dbReference type="NCBIfam" id="NF007113">
    <property type="entry name" value="PRK09562.1"/>
    <property type="match status" value="1"/>
</dbReference>
<dbReference type="PANTHER" id="PTHR30522">
    <property type="entry name" value="NUCLEOSIDE TRIPHOSPHATE PYROPHOSPHOHYDROLASE"/>
    <property type="match status" value="1"/>
</dbReference>
<keyword evidence="3" id="KW-0489">Methyltransferase</keyword>
<feature type="domain" description="NTP pyrophosphohydrolase MazG-like" evidence="2">
    <location>
        <begin position="253"/>
        <end position="326"/>
    </location>
</feature>
<dbReference type="InterPro" id="IPR035013">
    <property type="entry name" value="YabN_N"/>
</dbReference>
<evidence type="ECO:0000313" key="3">
    <source>
        <dbReference type="EMBL" id="SHE77297.1"/>
    </source>
</evidence>
<dbReference type="GO" id="GO:0006950">
    <property type="term" value="P:response to stress"/>
    <property type="evidence" value="ECO:0007669"/>
    <property type="project" value="UniProtKB-ARBA"/>
</dbReference>
<dbReference type="SUPFAM" id="SSF101386">
    <property type="entry name" value="all-alpha NTP pyrophosphatases"/>
    <property type="match status" value="2"/>
</dbReference>
<dbReference type="CDD" id="cd11528">
    <property type="entry name" value="NTP-PPase_MazG_Nterm"/>
    <property type="match status" value="1"/>
</dbReference>
<dbReference type="AlphaFoldDB" id="A0A1M4W7W6"/>
<evidence type="ECO:0000259" key="2">
    <source>
        <dbReference type="Pfam" id="PF03819"/>
    </source>
</evidence>
<dbReference type="GO" id="GO:0006203">
    <property type="term" value="P:dGTP catabolic process"/>
    <property type="evidence" value="ECO:0007669"/>
    <property type="project" value="TreeGrafter"/>
</dbReference>
<dbReference type="Proteomes" id="UP000184404">
    <property type="component" value="Unassembled WGS sequence"/>
</dbReference>
<dbReference type="GO" id="GO:0046081">
    <property type="term" value="P:dUTP catabolic process"/>
    <property type="evidence" value="ECO:0007669"/>
    <property type="project" value="TreeGrafter"/>
</dbReference>
<dbReference type="GO" id="GO:0047429">
    <property type="term" value="F:nucleoside triphosphate diphosphatase activity"/>
    <property type="evidence" value="ECO:0007669"/>
    <property type="project" value="InterPro"/>
</dbReference>
<dbReference type="GO" id="GO:0008168">
    <property type="term" value="F:methyltransferase activity"/>
    <property type="evidence" value="ECO:0007669"/>
    <property type="project" value="UniProtKB-KW"/>
</dbReference>
<dbReference type="Pfam" id="PF00590">
    <property type="entry name" value="TP_methylase"/>
    <property type="match status" value="1"/>
</dbReference>
<feature type="domain" description="NTP pyrophosphohydrolase MazG-like" evidence="2">
    <location>
        <begin position="394"/>
        <end position="448"/>
    </location>
</feature>
<keyword evidence="4" id="KW-1185">Reference proteome</keyword>
<dbReference type="GO" id="GO:0046052">
    <property type="term" value="P:UTP catabolic process"/>
    <property type="evidence" value="ECO:0007669"/>
    <property type="project" value="TreeGrafter"/>
</dbReference>
<dbReference type="GO" id="GO:0046061">
    <property type="term" value="P:dATP catabolic process"/>
    <property type="evidence" value="ECO:0007669"/>
    <property type="project" value="TreeGrafter"/>
</dbReference>
<dbReference type="SUPFAM" id="SSF53790">
    <property type="entry name" value="Tetrapyrrole methylase"/>
    <property type="match status" value="1"/>
</dbReference>
<dbReference type="Pfam" id="PF03819">
    <property type="entry name" value="MazG"/>
    <property type="match status" value="2"/>
</dbReference>
<gene>
    <name evidence="3" type="ORF">SAMN02745190_01134</name>
</gene>
<dbReference type="InterPro" id="IPR048015">
    <property type="entry name" value="NTP-PPase_MazG-like_N"/>
</dbReference>
<sequence>MGSITVVGMGPGSFGLMSMEAWELMQNAPQLVLRTAVHPTADELKKKGIRFSSFDERYESADDFESLYNSIAEELTDRAAEGEELVYAVPGSPLVAERTVVLLREKAEKKHVELKIHPAMSFVEVLYTRLGIDPISGLTIVDAADLERLPLDIPTGIVITQVYSPMIASEAKLSLMELLPDEFEIIYTHNLGLPDESIRKIPLYELDRQPDIDHLTSVYIPAREKDERFDFAPFTEIMRRLREPGGCPWDREQTPESLRKHILEEAYEVIEAIDKGDKELLCEELGDLLLQIVFQARIAEETGHFSMQDVIDGIADKMIRRHPHIFGDIEASDAAAVMVNWEAIKRREKPERSSAIDGLPPELPGLMAAAKLQQRAASVGFEWPVIDDAWAKCREEAEELREAVKNGEKAHIEEEMGDLLFACVNLARLLDVPAELAVNKANRKFRSRFSYVEKKVHEHGKRWEDFDVDALISFWEEAKAQERISI</sequence>
<protein>
    <submittedName>
        <fullName evidence="3">Tetrapyrrole methylase family protein / MazG family protein</fullName>
    </submittedName>
</protein>
<dbReference type="CDD" id="cd11529">
    <property type="entry name" value="NTP-PPase_MazG_Cterm"/>
    <property type="match status" value="1"/>
</dbReference>
<organism evidence="3 4">
    <name type="scientific">Schwartzia succinivorans DSM 10502</name>
    <dbReference type="NCBI Taxonomy" id="1123243"/>
    <lineage>
        <taxon>Bacteria</taxon>
        <taxon>Bacillati</taxon>
        <taxon>Bacillota</taxon>
        <taxon>Negativicutes</taxon>
        <taxon>Selenomonadales</taxon>
        <taxon>Selenomonadaceae</taxon>
        <taxon>Schwartzia</taxon>
    </lineage>
</organism>
<dbReference type="InterPro" id="IPR000878">
    <property type="entry name" value="4pyrrol_Mease"/>
</dbReference>
<dbReference type="GO" id="GO:0046047">
    <property type="term" value="P:TTP catabolic process"/>
    <property type="evidence" value="ECO:0007669"/>
    <property type="project" value="TreeGrafter"/>
</dbReference>